<protein>
    <submittedName>
        <fullName evidence="10">Sugar ABC transporter permease</fullName>
    </submittedName>
</protein>
<dbReference type="EMBL" id="BSOW01000010">
    <property type="protein sequence ID" value="GLR86386.1"/>
    <property type="molecule type" value="Genomic_DNA"/>
</dbReference>
<keyword evidence="6 8" id="KW-1133">Transmembrane helix</keyword>
<dbReference type="SUPFAM" id="SSF161098">
    <property type="entry name" value="MetI-like"/>
    <property type="match status" value="1"/>
</dbReference>
<comment type="caution">
    <text evidence="10">The sequence shown here is derived from an EMBL/GenBank/DDBJ whole genome shotgun (WGS) entry which is preliminary data.</text>
</comment>
<comment type="similarity">
    <text evidence="2 8">Belongs to the binding-protein-dependent transport system permease family.</text>
</comment>
<organism evidence="10 11">
    <name type="scientific">Bradyrhizobium iriomotense</name>
    <dbReference type="NCBI Taxonomy" id="441950"/>
    <lineage>
        <taxon>Bacteria</taxon>
        <taxon>Pseudomonadati</taxon>
        <taxon>Pseudomonadota</taxon>
        <taxon>Alphaproteobacteria</taxon>
        <taxon>Hyphomicrobiales</taxon>
        <taxon>Nitrobacteraceae</taxon>
        <taxon>Bradyrhizobium</taxon>
    </lineage>
</organism>
<dbReference type="PROSITE" id="PS50928">
    <property type="entry name" value="ABC_TM1"/>
    <property type="match status" value="1"/>
</dbReference>
<evidence type="ECO:0000259" key="9">
    <source>
        <dbReference type="PROSITE" id="PS50928"/>
    </source>
</evidence>
<evidence type="ECO:0000256" key="4">
    <source>
        <dbReference type="ARBA" id="ARBA00022475"/>
    </source>
</evidence>
<feature type="transmembrane region" description="Helical" evidence="8">
    <location>
        <begin position="182"/>
        <end position="207"/>
    </location>
</feature>
<feature type="transmembrane region" description="Helical" evidence="8">
    <location>
        <begin position="236"/>
        <end position="256"/>
    </location>
</feature>
<dbReference type="Proteomes" id="UP001156905">
    <property type="component" value="Unassembled WGS sequence"/>
</dbReference>
<name>A0ABQ6AYS4_9BRAD</name>
<dbReference type="Pfam" id="PF00528">
    <property type="entry name" value="BPD_transp_1"/>
    <property type="match status" value="1"/>
</dbReference>
<feature type="transmembrane region" description="Helical" evidence="8">
    <location>
        <begin position="96"/>
        <end position="122"/>
    </location>
</feature>
<keyword evidence="5 8" id="KW-0812">Transmembrane</keyword>
<evidence type="ECO:0000256" key="8">
    <source>
        <dbReference type="RuleBase" id="RU363032"/>
    </source>
</evidence>
<accession>A0ABQ6AYS4</accession>
<feature type="domain" description="ABC transmembrane type-1" evidence="9">
    <location>
        <begin position="97"/>
        <end position="309"/>
    </location>
</feature>
<dbReference type="CDD" id="cd06261">
    <property type="entry name" value="TM_PBP2"/>
    <property type="match status" value="1"/>
</dbReference>
<feature type="transmembrane region" description="Helical" evidence="8">
    <location>
        <begin position="134"/>
        <end position="155"/>
    </location>
</feature>
<comment type="subcellular location">
    <subcellularLocation>
        <location evidence="1 8">Cell membrane</location>
        <topology evidence="1 8">Multi-pass membrane protein</topology>
    </subcellularLocation>
</comment>
<evidence type="ECO:0000256" key="6">
    <source>
        <dbReference type="ARBA" id="ARBA00022989"/>
    </source>
</evidence>
<evidence type="ECO:0000313" key="10">
    <source>
        <dbReference type="EMBL" id="GLR86386.1"/>
    </source>
</evidence>
<evidence type="ECO:0000256" key="2">
    <source>
        <dbReference type="ARBA" id="ARBA00009306"/>
    </source>
</evidence>
<dbReference type="PANTHER" id="PTHR43227">
    <property type="entry name" value="BLL4140 PROTEIN"/>
    <property type="match status" value="1"/>
</dbReference>
<dbReference type="InterPro" id="IPR035906">
    <property type="entry name" value="MetI-like_sf"/>
</dbReference>
<feature type="transmembrane region" description="Helical" evidence="8">
    <location>
        <begin position="290"/>
        <end position="310"/>
    </location>
</feature>
<gene>
    <name evidence="10" type="primary">malF</name>
    <name evidence="10" type="ORF">GCM10007857_30970</name>
</gene>
<proteinExistence type="inferred from homology"/>
<evidence type="ECO:0000313" key="11">
    <source>
        <dbReference type="Proteomes" id="UP001156905"/>
    </source>
</evidence>
<keyword evidence="7 8" id="KW-0472">Membrane</keyword>
<keyword evidence="3 8" id="KW-0813">Transport</keyword>
<evidence type="ECO:0000256" key="3">
    <source>
        <dbReference type="ARBA" id="ARBA00022448"/>
    </source>
</evidence>
<feature type="transmembrane region" description="Helical" evidence="8">
    <location>
        <begin position="37"/>
        <end position="58"/>
    </location>
</feature>
<dbReference type="InterPro" id="IPR000515">
    <property type="entry name" value="MetI-like"/>
</dbReference>
<evidence type="ECO:0000256" key="5">
    <source>
        <dbReference type="ARBA" id="ARBA00022692"/>
    </source>
</evidence>
<dbReference type="Gene3D" id="1.10.3720.10">
    <property type="entry name" value="MetI-like"/>
    <property type="match status" value="1"/>
</dbReference>
<evidence type="ECO:0000256" key="1">
    <source>
        <dbReference type="ARBA" id="ARBA00004651"/>
    </source>
</evidence>
<evidence type="ECO:0000256" key="7">
    <source>
        <dbReference type="ARBA" id="ARBA00023136"/>
    </source>
</evidence>
<keyword evidence="11" id="KW-1185">Reference proteome</keyword>
<keyword evidence="4" id="KW-1003">Cell membrane</keyword>
<sequence>MRTGHMTVTSRLEQVAERVETRRAMLSRLLDPDETTLGALLLAPAAVLLGGVIVYPVCKLLYTSFLDLSLTSGAPARFVGLANFQQMLEDPVFWQATWNTILITLITVPGALVVGLGLALLANLPFNIRWPVRLSLLIPWALPLSFAGLIFAWFFHSEYGVVNDVLNRVGLPGAIWFNSPRLAFAAICLTITWKASSFMAMIILAGLQTIPRSLYEAADVDGAGRVRQFFEITLPLLKPTIVVALIFRTIAALQTFDIPYMMTGGGPGTSTATLAMYIHQNTVSFLDLGYGSALAVVMFILSMCVTAVYLRMISGREGAR</sequence>
<dbReference type="PANTHER" id="PTHR43227:SF8">
    <property type="entry name" value="DIACETYLCHITOBIOSE UPTAKE SYSTEM PERMEASE PROTEIN DASB"/>
    <property type="match status" value="1"/>
</dbReference>
<reference evidence="11" key="1">
    <citation type="journal article" date="2019" name="Int. J. Syst. Evol. Microbiol.">
        <title>The Global Catalogue of Microorganisms (GCM) 10K type strain sequencing project: providing services to taxonomists for standard genome sequencing and annotation.</title>
        <authorList>
            <consortium name="The Broad Institute Genomics Platform"/>
            <consortium name="The Broad Institute Genome Sequencing Center for Infectious Disease"/>
            <person name="Wu L."/>
            <person name="Ma J."/>
        </authorList>
    </citation>
    <scope>NUCLEOTIDE SEQUENCE [LARGE SCALE GENOMIC DNA]</scope>
    <source>
        <strain evidence="11">NBRC 102520</strain>
    </source>
</reference>
<dbReference type="InterPro" id="IPR050809">
    <property type="entry name" value="UgpAE/MalFG_permease"/>
</dbReference>